<sequence length="847" mass="93911">MVTLQDERVEPLVPPSLQLDGWRVAPAVRSANSVDSTRMLLPDEYRCTNSLAVSSLGEALVVGSAGRDKNLFVVRTPDATETRKFSLFTALSAPGPVHSLAWSGNTLLAGSIDGTVNVYDVDQGRFFGGDGATNGAISYYGQAVQRPSKASMTTSGSHVQTMRVQNVAFAASEDPLASAGQFAFTVGPSVSLWDVNRLDAPVRTDKVAPDVNFALAWHPQPAYQLIITGGADRSVTMLDPRKQGKPIIWKSRNVHEGIIRDVAWHPYVSYWLASASDDGTVQLHDARYNARPLYAIRDHYSAVNAVVWSNSHCDMLATASQDRRFRLWRLKSEKSESGPREVSTDLTIETSPLFDSSVVRAVSSKTMPDTYYALSALGELPHDSYDERDYPVEFSIETSVYARDLDTGHRQVAAWIKRPGNDQRMQEAKTFLELLVPKPPIDPSTWAIPPPSSGRRPSSASEAAEGFPRELARRAWFLPPGFDMRFAKQASKDAKEELDMMLVKINLRDYIQRGDVERLLSLESTIIKVLSLDSRALDSSLIKDMLKVVMKSDRIRGLRFGLALLECRSARTSTLASVVHLLLFPTVFEPANDSASDGVDSPAAVSPRDSVRSPVDSGARQTRRDERRLVLRHMEEIVSDPKTAAAMIQVEIELQKLHQKTGDPRPGDLVHLLRGHRTVSANANRLFVNALAGLELYDEYFEAALRLIAEYARFPFARTLLHQLAVEVAPRCKEDLSSISAAARENPRSISVKDYRSSALMCMRIIMLPGSEIPGLNRKSLTQHLVEILAGMCELLNILVNERKDYSQAARESQQIMRGIKEAAGGSQNIPDEVRRQLEMMQQFTRV</sequence>
<dbReference type="SMART" id="SM00320">
    <property type="entry name" value="WD40"/>
    <property type="match status" value="4"/>
</dbReference>
<accession>A0A4P9XVE5</accession>
<keyword evidence="5" id="KW-1185">Reference proteome</keyword>
<dbReference type="InterPro" id="IPR001680">
    <property type="entry name" value="WD40_rpt"/>
</dbReference>
<evidence type="ECO:0000313" key="4">
    <source>
        <dbReference type="EMBL" id="RKP10245.1"/>
    </source>
</evidence>
<dbReference type="OrthoDB" id="361494at2759"/>
<reference evidence="5" key="1">
    <citation type="journal article" date="2018" name="Nat. Microbiol.">
        <title>Leveraging single-cell genomics to expand the fungal tree of life.</title>
        <authorList>
            <person name="Ahrendt S.R."/>
            <person name="Quandt C.A."/>
            <person name="Ciobanu D."/>
            <person name="Clum A."/>
            <person name="Salamov A."/>
            <person name="Andreopoulos B."/>
            <person name="Cheng J.F."/>
            <person name="Woyke T."/>
            <person name="Pelin A."/>
            <person name="Henrissat B."/>
            <person name="Reynolds N.K."/>
            <person name="Benny G.L."/>
            <person name="Smith M.E."/>
            <person name="James T.Y."/>
            <person name="Grigoriev I.V."/>
        </authorList>
    </citation>
    <scope>NUCLEOTIDE SEQUENCE [LARGE SCALE GENOMIC DNA]</scope>
    <source>
        <strain evidence="5">RSA 1356</strain>
    </source>
</reference>
<evidence type="ECO:0000313" key="5">
    <source>
        <dbReference type="Proteomes" id="UP000271241"/>
    </source>
</evidence>
<dbReference type="PANTHER" id="PTHR14205">
    <property type="entry name" value="WD-REPEAT PROTEIN"/>
    <property type="match status" value="1"/>
</dbReference>
<dbReference type="Proteomes" id="UP000271241">
    <property type="component" value="Unassembled WGS sequence"/>
</dbReference>
<dbReference type="Gene3D" id="2.130.10.10">
    <property type="entry name" value="YVTN repeat-like/Quinoprotein amine dehydrogenase"/>
    <property type="match status" value="2"/>
</dbReference>
<comment type="similarity">
    <text evidence="1">Belongs to the WD repeat EIPR1 family.</text>
</comment>
<evidence type="ECO:0000256" key="1">
    <source>
        <dbReference type="ARBA" id="ARBA00005672"/>
    </source>
</evidence>
<dbReference type="InterPro" id="IPR036322">
    <property type="entry name" value="WD40_repeat_dom_sf"/>
</dbReference>
<feature type="region of interest" description="Disordered" evidence="3">
    <location>
        <begin position="593"/>
        <end position="624"/>
    </location>
</feature>
<dbReference type="EMBL" id="KZ992462">
    <property type="protein sequence ID" value="RKP10245.1"/>
    <property type="molecule type" value="Genomic_DNA"/>
</dbReference>
<protein>
    <submittedName>
        <fullName evidence="4">WD40-repeat-containing domain protein</fullName>
    </submittedName>
</protein>
<organism evidence="4 5">
    <name type="scientific">Thamnocephalis sphaerospora</name>
    <dbReference type="NCBI Taxonomy" id="78915"/>
    <lineage>
        <taxon>Eukaryota</taxon>
        <taxon>Fungi</taxon>
        <taxon>Fungi incertae sedis</taxon>
        <taxon>Zoopagomycota</taxon>
        <taxon>Zoopagomycotina</taxon>
        <taxon>Zoopagomycetes</taxon>
        <taxon>Zoopagales</taxon>
        <taxon>Sigmoideomycetaceae</taxon>
        <taxon>Thamnocephalis</taxon>
    </lineage>
</organism>
<keyword evidence="2" id="KW-0853">WD repeat</keyword>
<gene>
    <name evidence="4" type="ORF">THASP1DRAFT_27973</name>
</gene>
<proteinExistence type="inferred from homology"/>
<dbReference type="STRING" id="78915.A0A4P9XVE5"/>
<evidence type="ECO:0000256" key="2">
    <source>
        <dbReference type="PROSITE-ProRule" id="PRU00221"/>
    </source>
</evidence>
<dbReference type="AlphaFoldDB" id="A0A4P9XVE5"/>
<name>A0A4P9XVE5_9FUNG</name>
<dbReference type="InterPro" id="IPR040323">
    <property type="entry name" value="EIPR1"/>
</dbReference>
<dbReference type="PROSITE" id="PS50082">
    <property type="entry name" value="WD_REPEATS_2"/>
    <property type="match status" value="1"/>
</dbReference>
<feature type="repeat" description="WD" evidence="2">
    <location>
        <begin position="296"/>
        <end position="338"/>
    </location>
</feature>
<evidence type="ECO:0000256" key="3">
    <source>
        <dbReference type="SAM" id="MobiDB-lite"/>
    </source>
</evidence>
<dbReference type="Pfam" id="PF00400">
    <property type="entry name" value="WD40"/>
    <property type="match status" value="3"/>
</dbReference>
<dbReference type="GO" id="GO:0016567">
    <property type="term" value="P:protein ubiquitination"/>
    <property type="evidence" value="ECO:0007669"/>
    <property type="project" value="TreeGrafter"/>
</dbReference>
<dbReference type="SUPFAM" id="SSF50978">
    <property type="entry name" value="WD40 repeat-like"/>
    <property type="match status" value="1"/>
</dbReference>
<dbReference type="PROSITE" id="PS50294">
    <property type="entry name" value="WD_REPEATS_REGION"/>
    <property type="match status" value="1"/>
</dbReference>
<dbReference type="PANTHER" id="PTHR14205:SF15">
    <property type="entry name" value="EARP AND GARP COMPLEX-INTERACTING PROTEIN 1"/>
    <property type="match status" value="1"/>
</dbReference>
<dbReference type="InterPro" id="IPR015943">
    <property type="entry name" value="WD40/YVTN_repeat-like_dom_sf"/>
</dbReference>